<accession>A0ABR2GDU5</accession>
<feature type="region of interest" description="Disordered" evidence="1">
    <location>
        <begin position="1"/>
        <end position="21"/>
    </location>
</feature>
<comment type="caution">
    <text evidence="2">The sequence shown here is derived from an EMBL/GenBank/DDBJ whole genome shotgun (WGS) entry which is preliminary data.</text>
</comment>
<name>A0ABR2GDU5_9ROSI</name>
<protein>
    <submittedName>
        <fullName evidence="2">Uncharacterized protein</fullName>
    </submittedName>
</protein>
<dbReference type="EMBL" id="JBBPBM010000001">
    <property type="protein sequence ID" value="KAK8600870.1"/>
    <property type="molecule type" value="Genomic_DNA"/>
</dbReference>
<proteinExistence type="predicted"/>
<organism evidence="2 3">
    <name type="scientific">Hibiscus sabdariffa</name>
    <name type="common">roselle</name>
    <dbReference type="NCBI Taxonomy" id="183260"/>
    <lineage>
        <taxon>Eukaryota</taxon>
        <taxon>Viridiplantae</taxon>
        <taxon>Streptophyta</taxon>
        <taxon>Embryophyta</taxon>
        <taxon>Tracheophyta</taxon>
        <taxon>Spermatophyta</taxon>
        <taxon>Magnoliopsida</taxon>
        <taxon>eudicotyledons</taxon>
        <taxon>Gunneridae</taxon>
        <taxon>Pentapetalae</taxon>
        <taxon>rosids</taxon>
        <taxon>malvids</taxon>
        <taxon>Malvales</taxon>
        <taxon>Malvaceae</taxon>
        <taxon>Malvoideae</taxon>
        <taxon>Hibiscus</taxon>
    </lineage>
</organism>
<dbReference type="Proteomes" id="UP001472677">
    <property type="component" value="Unassembled WGS sequence"/>
</dbReference>
<evidence type="ECO:0000313" key="2">
    <source>
        <dbReference type="EMBL" id="KAK8600870.1"/>
    </source>
</evidence>
<keyword evidence="3" id="KW-1185">Reference proteome</keyword>
<evidence type="ECO:0000256" key="1">
    <source>
        <dbReference type="SAM" id="MobiDB-lite"/>
    </source>
</evidence>
<evidence type="ECO:0000313" key="3">
    <source>
        <dbReference type="Proteomes" id="UP001472677"/>
    </source>
</evidence>
<reference evidence="2 3" key="1">
    <citation type="journal article" date="2024" name="G3 (Bethesda)">
        <title>Genome assembly of Hibiscus sabdariffa L. provides insights into metabolisms of medicinal natural products.</title>
        <authorList>
            <person name="Kim T."/>
        </authorList>
    </citation>
    <scope>NUCLEOTIDE SEQUENCE [LARGE SCALE GENOMIC DNA]</scope>
    <source>
        <strain evidence="2">TK-2024</strain>
        <tissue evidence="2">Old leaves</tissue>
    </source>
</reference>
<gene>
    <name evidence="2" type="ORF">V6N12_050718</name>
</gene>
<sequence>MECKTPRKWQDSKKKEEHEDHRVWDVKRKVGSSTINGFHMKFMKQAKIFTRILQSLNLFSSLPPSTFSDK</sequence>